<dbReference type="AlphaFoldDB" id="A0A937D9W6"/>
<organism evidence="1 2">
    <name type="scientific">Aquimarina mytili</name>
    <dbReference type="NCBI Taxonomy" id="874423"/>
    <lineage>
        <taxon>Bacteria</taxon>
        <taxon>Pseudomonadati</taxon>
        <taxon>Bacteroidota</taxon>
        <taxon>Flavobacteriia</taxon>
        <taxon>Flavobacteriales</taxon>
        <taxon>Flavobacteriaceae</taxon>
        <taxon>Aquimarina</taxon>
    </lineage>
</organism>
<sequence>MGKSKMVMTKQEFYSLYIPALEKALDTDHINIGFKVKGPEDYIDTKLQVEIENYLEEHEDVFLEKVAYYFDAKSHNFPSIEGVEIEVYKKKIKIEINNVKKGFLDNSTDSPAGL</sequence>
<accession>A0A937D9W6</accession>
<comment type="caution">
    <text evidence="1">The sequence shown here is derived from an EMBL/GenBank/DDBJ whole genome shotgun (WGS) entry which is preliminary data.</text>
</comment>
<keyword evidence="2" id="KW-1185">Reference proteome</keyword>
<evidence type="ECO:0000313" key="2">
    <source>
        <dbReference type="Proteomes" id="UP000651057"/>
    </source>
</evidence>
<protein>
    <submittedName>
        <fullName evidence="1">Uncharacterized protein</fullName>
    </submittedName>
</protein>
<proteinExistence type="predicted"/>
<dbReference type="Proteomes" id="UP000651057">
    <property type="component" value="Unassembled WGS sequence"/>
</dbReference>
<dbReference type="EMBL" id="JAERQJ010000004">
    <property type="protein sequence ID" value="MBL0684117.1"/>
    <property type="molecule type" value="Genomic_DNA"/>
</dbReference>
<dbReference type="RefSeq" id="WP_201919796.1">
    <property type="nucleotide sequence ID" value="NZ_BAABAX010000003.1"/>
</dbReference>
<gene>
    <name evidence="1" type="ORF">JJQ60_11355</name>
</gene>
<reference evidence="1" key="1">
    <citation type="submission" date="2021-01" db="EMBL/GenBank/DDBJ databases">
        <authorList>
            <person name="Zhong Y.L."/>
        </authorList>
    </citation>
    <scope>NUCLEOTIDE SEQUENCE</scope>
    <source>
        <strain evidence="1">KCTC 23302</strain>
    </source>
</reference>
<name>A0A937D9W6_9FLAO</name>
<evidence type="ECO:0000313" key="1">
    <source>
        <dbReference type="EMBL" id="MBL0684117.1"/>
    </source>
</evidence>